<dbReference type="InterPro" id="IPR012902">
    <property type="entry name" value="N_methyl_site"/>
</dbReference>
<evidence type="ECO:0000313" key="3">
    <source>
        <dbReference type="EMBL" id="OGY90284.1"/>
    </source>
</evidence>
<name>A0A1G2BMD8_9BACT</name>
<protein>
    <recommendedName>
        <fullName evidence="5">Type II secretion system protein GspG C-terminal domain-containing protein</fullName>
    </recommendedName>
</protein>
<dbReference type="Gene3D" id="3.30.700.10">
    <property type="entry name" value="Glycoprotein, Type 4 Pilin"/>
    <property type="match status" value="1"/>
</dbReference>
<keyword evidence="2" id="KW-1133">Transmembrane helix</keyword>
<feature type="compositionally biased region" description="Low complexity" evidence="1">
    <location>
        <begin position="12"/>
        <end position="22"/>
    </location>
</feature>
<feature type="compositionally biased region" description="Basic residues" evidence="1">
    <location>
        <begin position="1"/>
        <end position="11"/>
    </location>
</feature>
<dbReference type="PROSITE" id="PS00409">
    <property type="entry name" value="PROKAR_NTER_METHYL"/>
    <property type="match status" value="1"/>
</dbReference>
<organism evidence="3 4">
    <name type="scientific">Candidatus Komeilibacteria bacterium RIFCSPLOWO2_01_FULL_52_15</name>
    <dbReference type="NCBI Taxonomy" id="1798551"/>
    <lineage>
        <taxon>Bacteria</taxon>
        <taxon>Candidatus Komeiliibacteriota</taxon>
    </lineage>
</organism>
<evidence type="ECO:0000313" key="4">
    <source>
        <dbReference type="Proteomes" id="UP000178248"/>
    </source>
</evidence>
<gene>
    <name evidence="3" type="ORF">A3B30_01435</name>
</gene>
<comment type="caution">
    <text evidence="3">The sequence shown here is derived from an EMBL/GenBank/DDBJ whole genome shotgun (WGS) entry which is preliminary data.</text>
</comment>
<dbReference type="SUPFAM" id="SSF54523">
    <property type="entry name" value="Pili subunits"/>
    <property type="match status" value="1"/>
</dbReference>
<proteinExistence type="predicted"/>
<evidence type="ECO:0000256" key="2">
    <source>
        <dbReference type="SAM" id="Phobius"/>
    </source>
</evidence>
<sequence>MNKKGFTKHHFSTSGSHGSSLVSSKKSGAGFTLIELLVVIAIIGILAAIAMVNLNAARNKAKIASAKGSMTGLLAGMVLCHDGNGAVEKNEVKPCNGPTANDTPVPSNQICSTNGIGQWPTLPSGFSWGSDCVQDQNVGTFKYTANANNL</sequence>
<evidence type="ECO:0000256" key="1">
    <source>
        <dbReference type="SAM" id="MobiDB-lite"/>
    </source>
</evidence>
<dbReference type="InterPro" id="IPR045584">
    <property type="entry name" value="Pilin-like"/>
</dbReference>
<accession>A0A1G2BMD8</accession>
<dbReference type="STRING" id="1798551.A3B30_01435"/>
<dbReference type="NCBIfam" id="TIGR02532">
    <property type="entry name" value="IV_pilin_GFxxxE"/>
    <property type="match status" value="1"/>
</dbReference>
<dbReference type="EMBL" id="MHKM01000049">
    <property type="protein sequence ID" value="OGY90284.1"/>
    <property type="molecule type" value="Genomic_DNA"/>
</dbReference>
<dbReference type="Proteomes" id="UP000178248">
    <property type="component" value="Unassembled WGS sequence"/>
</dbReference>
<evidence type="ECO:0008006" key="5">
    <source>
        <dbReference type="Google" id="ProtNLM"/>
    </source>
</evidence>
<feature type="region of interest" description="Disordered" evidence="1">
    <location>
        <begin position="1"/>
        <end position="22"/>
    </location>
</feature>
<dbReference type="Pfam" id="PF07963">
    <property type="entry name" value="N_methyl"/>
    <property type="match status" value="1"/>
</dbReference>
<reference evidence="3 4" key="1">
    <citation type="journal article" date="2016" name="Nat. Commun.">
        <title>Thousands of microbial genomes shed light on interconnected biogeochemical processes in an aquifer system.</title>
        <authorList>
            <person name="Anantharaman K."/>
            <person name="Brown C.T."/>
            <person name="Hug L.A."/>
            <person name="Sharon I."/>
            <person name="Castelle C.J."/>
            <person name="Probst A.J."/>
            <person name="Thomas B.C."/>
            <person name="Singh A."/>
            <person name="Wilkins M.J."/>
            <person name="Karaoz U."/>
            <person name="Brodie E.L."/>
            <person name="Williams K.H."/>
            <person name="Hubbard S.S."/>
            <person name="Banfield J.F."/>
        </authorList>
    </citation>
    <scope>NUCLEOTIDE SEQUENCE [LARGE SCALE GENOMIC DNA]</scope>
</reference>
<feature type="transmembrane region" description="Helical" evidence="2">
    <location>
        <begin position="29"/>
        <end position="52"/>
    </location>
</feature>
<feature type="non-terminal residue" evidence="3">
    <location>
        <position position="150"/>
    </location>
</feature>
<keyword evidence="2" id="KW-0812">Transmembrane</keyword>
<keyword evidence="2" id="KW-0472">Membrane</keyword>
<dbReference type="PANTHER" id="PTHR30093">
    <property type="entry name" value="GENERAL SECRETION PATHWAY PROTEIN G"/>
    <property type="match status" value="1"/>
</dbReference>
<dbReference type="AlphaFoldDB" id="A0A1G2BMD8"/>